<evidence type="ECO:0000313" key="4">
    <source>
        <dbReference type="Proteomes" id="UP001228905"/>
    </source>
</evidence>
<comment type="caution">
    <text evidence="3">The sequence shown here is derived from an EMBL/GenBank/DDBJ whole genome shotgun (WGS) entry which is preliminary data.</text>
</comment>
<dbReference type="InterPro" id="IPR001387">
    <property type="entry name" value="Cro/C1-type_HTH"/>
</dbReference>
<dbReference type="Proteomes" id="UP001228905">
    <property type="component" value="Unassembled WGS sequence"/>
</dbReference>
<accession>A0ABU0IXK1</accession>
<name>A0ABU0IXK1_9CAUL</name>
<dbReference type="RefSeq" id="WP_307351393.1">
    <property type="nucleotide sequence ID" value="NZ_JAUSVS010000008.1"/>
</dbReference>
<feature type="domain" description="HTH cro/C1-type" evidence="2">
    <location>
        <begin position="20"/>
        <end position="72"/>
    </location>
</feature>
<protein>
    <submittedName>
        <fullName evidence="3">Transcriptional regulator with XRE-family HTH domain</fullName>
    </submittedName>
</protein>
<gene>
    <name evidence="3" type="ORF">QO010_003571</name>
</gene>
<organism evidence="3 4">
    <name type="scientific">Caulobacter ginsengisoli</name>
    <dbReference type="NCBI Taxonomy" id="400775"/>
    <lineage>
        <taxon>Bacteria</taxon>
        <taxon>Pseudomonadati</taxon>
        <taxon>Pseudomonadota</taxon>
        <taxon>Alphaproteobacteria</taxon>
        <taxon>Caulobacterales</taxon>
        <taxon>Caulobacteraceae</taxon>
        <taxon>Caulobacter</taxon>
    </lineage>
</organism>
<reference evidence="3 4" key="1">
    <citation type="submission" date="2023-07" db="EMBL/GenBank/DDBJ databases">
        <title>Genomic Encyclopedia of Type Strains, Phase IV (KMG-IV): sequencing the most valuable type-strain genomes for metagenomic binning, comparative biology and taxonomic classification.</title>
        <authorList>
            <person name="Goeker M."/>
        </authorList>
    </citation>
    <scope>NUCLEOTIDE SEQUENCE [LARGE SCALE GENOMIC DNA]</scope>
    <source>
        <strain evidence="3 4">DSM 18695</strain>
    </source>
</reference>
<dbReference type="SMART" id="SM00530">
    <property type="entry name" value="HTH_XRE"/>
    <property type="match status" value="1"/>
</dbReference>
<dbReference type="CDD" id="cd00093">
    <property type="entry name" value="HTH_XRE"/>
    <property type="match status" value="1"/>
</dbReference>
<dbReference type="InterPro" id="IPR010982">
    <property type="entry name" value="Lambda_DNA-bd_dom_sf"/>
</dbReference>
<dbReference type="Pfam" id="PF01381">
    <property type="entry name" value="HTH_3"/>
    <property type="match status" value="1"/>
</dbReference>
<keyword evidence="4" id="KW-1185">Reference proteome</keyword>
<proteinExistence type="predicted"/>
<dbReference type="SUPFAM" id="SSF47413">
    <property type="entry name" value="lambda repressor-like DNA-binding domains"/>
    <property type="match status" value="1"/>
</dbReference>
<evidence type="ECO:0000256" key="1">
    <source>
        <dbReference type="SAM" id="MobiDB-lite"/>
    </source>
</evidence>
<sequence>MKFESNLTDQAVLAELGERLTRARLDRNVTQAQLARSAGVSERTLARIEAGESSQAANLVRVLRALGRIESLEAMLPAALPSPIALVERRGRERRRASGAPATVKPAAWRWADEG</sequence>
<dbReference type="Gene3D" id="1.10.260.40">
    <property type="entry name" value="lambda repressor-like DNA-binding domains"/>
    <property type="match status" value="1"/>
</dbReference>
<dbReference type="PROSITE" id="PS50943">
    <property type="entry name" value="HTH_CROC1"/>
    <property type="match status" value="1"/>
</dbReference>
<evidence type="ECO:0000313" key="3">
    <source>
        <dbReference type="EMBL" id="MDQ0465779.1"/>
    </source>
</evidence>
<evidence type="ECO:0000259" key="2">
    <source>
        <dbReference type="PROSITE" id="PS50943"/>
    </source>
</evidence>
<dbReference type="EMBL" id="JAUSVS010000008">
    <property type="protein sequence ID" value="MDQ0465779.1"/>
    <property type="molecule type" value="Genomic_DNA"/>
</dbReference>
<feature type="region of interest" description="Disordered" evidence="1">
    <location>
        <begin position="92"/>
        <end position="115"/>
    </location>
</feature>